<dbReference type="Gene3D" id="1.10.357.140">
    <property type="entry name" value="UbiA prenyltransferase"/>
    <property type="match status" value="1"/>
</dbReference>
<dbReference type="CDD" id="cd13966">
    <property type="entry name" value="PT_UbiA_4"/>
    <property type="match status" value="1"/>
</dbReference>
<evidence type="ECO:0000256" key="4">
    <source>
        <dbReference type="ARBA" id="ARBA00023136"/>
    </source>
</evidence>
<feature type="transmembrane region" description="Helical" evidence="5">
    <location>
        <begin position="134"/>
        <end position="155"/>
    </location>
</feature>
<dbReference type="InterPro" id="IPR044878">
    <property type="entry name" value="UbiA_sf"/>
</dbReference>
<dbReference type="GO" id="GO:0016020">
    <property type="term" value="C:membrane"/>
    <property type="evidence" value="ECO:0007669"/>
    <property type="project" value="UniProtKB-SubCell"/>
</dbReference>
<evidence type="ECO:0000256" key="5">
    <source>
        <dbReference type="SAM" id="Phobius"/>
    </source>
</evidence>
<dbReference type="NCBIfam" id="NF009608">
    <property type="entry name" value="PRK13105.1"/>
    <property type="match status" value="1"/>
</dbReference>
<dbReference type="GO" id="GO:0016765">
    <property type="term" value="F:transferase activity, transferring alkyl or aryl (other than methyl) groups"/>
    <property type="evidence" value="ECO:0007669"/>
    <property type="project" value="InterPro"/>
</dbReference>
<dbReference type="OrthoDB" id="1416782at2"/>
<proteinExistence type="predicted"/>
<dbReference type="AlphaFoldDB" id="A0A0G3GWR0"/>
<dbReference type="PATRIC" id="fig|571915.4.peg.661"/>
<keyword evidence="7" id="KW-1185">Reference proteome</keyword>
<keyword evidence="6" id="KW-0808">Transferase</keyword>
<dbReference type="PANTHER" id="PTHR42723">
    <property type="entry name" value="CHLOROPHYLL SYNTHASE"/>
    <property type="match status" value="1"/>
</dbReference>
<dbReference type="PANTHER" id="PTHR42723:SF1">
    <property type="entry name" value="CHLOROPHYLL SYNTHASE, CHLOROPLASTIC"/>
    <property type="match status" value="1"/>
</dbReference>
<name>A0A0G3GWR0_9CORY</name>
<dbReference type="STRING" id="571915.CMUST_03130"/>
<dbReference type="Gene3D" id="1.20.120.1780">
    <property type="entry name" value="UbiA prenyltransferase"/>
    <property type="match status" value="1"/>
</dbReference>
<reference evidence="7" key="2">
    <citation type="submission" date="2015-05" db="EMBL/GenBank/DDBJ databases">
        <title>Complete genome sequence of Corynebacterium mustelae DSM 45274, isolated from various tissues of a male ferret with lethal sepsis.</title>
        <authorList>
            <person name="Ruckert C."/>
            <person name="Albersmeier A."/>
            <person name="Winkler A."/>
            <person name="Tauch A."/>
        </authorList>
    </citation>
    <scope>NUCLEOTIDE SEQUENCE [LARGE SCALE GENOMIC DNA]</scope>
    <source>
        <strain evidence="7">DSM 45274</strain>
    </source>
</reference>
<dbReference type="RefSeq" id="WP_047261277.1">
    <property type="nucleotide sequence ID" value="NZ_CP011542.1"/>
</dbReference>
<evidence type="ECO:0000256" key="2">
    <source>
        <dbReference type="ARBA" id="ARBA00022692"/>
    </source>
</evidence>
<dbReference type="InterPro" id="IPR000537">
    <property type="entry name" value="UbiA_prenyltransferase"/>
</dbReference>
<protein>
    <submittedName>
        <fullName evidence="6">4-hydroxybenzoate polyprenyltransferase-like prenyltransferase</fullName>
    </submittedName>
</protein>
<dbReference type="KEGG" id="cmv:CMUST_03130"/>
<evidence type="ECO:0000313" key="7">
    <source>
        <dbReference type="Proteomes" id="UP000035199"/>
    </source>
</evidence>
<sequence length="283" mass="30726">MLASIVKASRPISWVNTAFPFGAAYLLSGGTVDALFIGGVLFFLIPYNIAMYGINDVFDYESDIRNPRKGGIEGAVLSPKLHRPLLWAATITTVPFIIWFLVVGNITSNIWLLISAGAVVAYSAPVLRFKERPVLDSVTSAAHFTTPAIIGATITGGQVNIYFWYAIGAFFLWGMASHALGAVQDVQADQEGGLESIATVFGARVTTRLAAAAYLIAALLLFAMPSPAWVVGVAALGYVVNTIRFWQITDDTCEDVNRAWRVFLWMNYLSGALVTITLVSMYR</sequence>
<keyword evidence="4 5" id="KW-0472">Membrane</keyword>
<feature type="transmembrane region" description="Helical" evidence="5">
    <location>
        <begin position="85"/>
        <end position="104"/>
    </location>
</feature>
<keyword evidence="3 5" id="KW-1133">Transmembrane helix</keyword>
<dbReference type="Pfam" id="PF01040">
    <property type="entry name" value="UbiA"/>
    <property type="match status" value="1"/>
</dbReference>
<dbReference type="EMBL" id="CP011542">
    <property type="protein sequence ID" value="AKK04970.1"/>
    <property type="molecule type" value="Genomic_DNA"/>
</dbReference>
<dbReference type="InterPro" id="IPR050475">
    <property type="entry name" value="Prenyltransferase_related"/>
</dbReference>
<evidence type="ECO:0000313" key="6">
    <source>
        <dbReference type="EMBL" id="AKK04970.1"/>
    </source>
</evidence>
<feature type="transmembrane region" description="Helical" evidence="5">
    <location>
        <begin position="23"/>
        <end position="45"/>
    </location>
</feature>
<evidence type="ECO:0000256" key="3">
    <source>
        <dbReference type="ARBA" id="ARBA00022989"/>
    </source>
</evidence>
<feature type="transmembrane region" description="Helical" evidence="5">
    <location>
        <begin position="214"/>
        <end position="240"/>
    </location>
</feature>
<feature type="transmembrane region" description="Helical" evidence="5">
    <location>
        <begin position="260"/>
        <end position="282"/>
    </location>
</feature>
<evidence type="ECO:0000256" key="1">
    <source>
        <dbReference type="ARBA" id="ARBA00004141"/>
    </source>
</evidence>
<dbReference type="Proteomes" id="UP000035199">
    <property type="component" value="Chromosome"/>
</dbReference>
<reference evidence="6 7" key="1">
    <citation type="journal article" date="2015" name="Genome Announc.">
        <title>Complete Genome Sequence of the Type Strain Corynebacterium mustelae DSM 45274, Isolated from Various Tissues of a Male Ferret with Lethal Sepsis.</title>
        <authorList>
            <person name="Ruckert C."/>
            <person name="Eimer J."/>
            <person name="Winkler A."/>
            <person name="Tauch A."/>
        </authorList>
    </citation>
    <scope>NUCLEOTIDE SEQUENCE [LARGE SCALE GENOMIC DNA]</scope>
    <source>
        <strain evidence="6 7">DSM 45274</strain>
    </source>
</reference>
<comment type="subcellular location">
    <subcellularLocation>
        <location evidence="1">Membrane</location>
        <topology evidence="1">Multi-pass membrane protein</topology>
    </subcellularLocation>
</comment>
<organism evidence="6 7">
    <name type="scientific">Corynebacterium mustelae</name>
    <dbReference type="NCBI Taxonomy" id="571915"/>
    <lineage>
        <taxon>Bacteria</taxon>
        <taxon>Bacillati</taxon>
        <taxon>Actinomycetota</taxon>
        <taxon>Actinomycetes</taxon>
        <taxon>Mycobacteriales</taxon>
        <taxon>Corynebacteriaceae</taxon>
        <taxon>Corynebacterium</taxon>
    </lineage>
</organism>
<feature type="transmembrane region" description="Helical" evidence="5">
    <location>
        <begin position="110"/>
        <end position="127"/>
    </location>
</feature>
<accession>A0A0G3GWR0</accession>
<keyword evidence="2 5" id="KW-0812">Transmembrane</keyword>
<gene>
    <name evidence="6" type="primary">ubiA</name>
    <name evidence="6" type="ORF">CMUST_03130</name>
</gene>